<dbReference type="PANTHER" id="PTHR24410">
    <property type="entry name" value="HL07962P-RELATED"/>
    <property type="match status" value="1"/>
</dbReference>
<feature type="region of interest" description="Disordered" evidence="1">
    <location>
        <begin position="105"/>
        <end position="130"/>
    </location>
</feature>
<dbReference type="SUPFAM" id="SSF54695">
    <property type="entry name" value="POZ domain"/>
    <property type="match status" value="1"/>
</dbReference>
<feature type="domain" description="BACK" evidence="3">
    <location>
        <begin position="209"/>
        <end position="321"/>
    </location>
</feature>
<reference evidence="4 5" key="1">
    <citation type="journal article" date="2015" name="Genome Biol. Evol.">
        <title>The genome of winter moth (Operophtera brumata) provides a genomic perspective on sexual dimorphism and phenology.</title>
        <authorList>
            <person name="Derks M.F."/>
            <person name="Smit S."/>
            <person name="Salis L."/>
            <person name="Schijlen E."/>
            <person name="Bossers A."/>
            <person name="Mateman C."/>
            <person name="Pijl A.S."/>
            <person name="de Ridder D."/>
            <person name="Groenen M.A."/>
            <person name="Visser M.E."/>
            <person name="Megens H.J."/>
        </authorList>
    </citation>
    <scope>NUCLEOTIDE SEQUENCE [LARGE SCALE GENOMIC DNA]</scope>
    <source>
        <strain evidence="4">WM2013NL</strain>
        <tissue evidence="4">Head and thorax</tissue>
    </source>
</reference>
<dbReference type="InterPro" id="IPR051481">
    <property type="entry name" value="BTB-POZ/Galectin-3-binding"/>
</dbReference>
<dbReference type="InterPro" id="IPR000210">
    <property type="entry name" value="BTB/POZ_dom"/>
</dbReference>
<keyword evidence="5" id="KW-1185">Reference proteome</keyword>
<dbReference type="Gene3D" id="1.25.40.420">
    <property type="match status" value="1"/>
</dbReference>
<evidence type="ECO:0000259" key="3">
    <source>
        <dbReference type="SMART" id="SM00875"/>
    </source>
</evidence>
<dbReference type="PANTHER" id="PTHR24410:SF46">
    <property type="entry name" value="SERINE-ENRICHED PROTEIN"/>
    <property type="match status" value="1"/>
</dbReference>
<dbReference type="EMBL" id="JTDY01000503">
    <property type="protein sequence ID" value="KOB76869.1"/>
    <property type="molecule type" value="Genomic_DNA"/>
</dbReference>
<accession>A0A0L7LND6</accession>
<dbReference type="STRING" id="104452.A0A0L7LND6"/>
<dbReference type="AlphaFoldDB" id="A0A0L7LND6"/>
<organism evidence="4 5">
    <name type="scientific">Operophtera brumata</name>
    <name type="common">Winter moth</name>
    <name type="synonym">Phalaena brumata</name>
    <dbReference type="NCBI Taxonomy" id="104452"/>
    <lineage>
        <taxon>Eukaryota</taxon>
        <taxon>Metazoa</taxon>
        <taxon>Ecdysozoa</taxon>
        <taxon>Arthropoda</taxon>
        <taxon>Hexapoda</taxon>
        <taxon>Insecta</taxon>
        <taxon>Pterygota</taxon>
        <taxon>Neoptera</taxon>
        <taxon>Endopterygota</taxon>
        <taxon>Lepidoptera</taxon>
        <taxon>Glossata</taxon>
        <taxon>Ditrysia</taxon>
        <taxon>Geometroidea</taxon>
        <taxon>Geometridae</taxon>
        <taxon>Larentiinae</taxon>
        <taxon>Operophtera</taxon>
    </lineage>
</organism>
<evidence type="ECO:0000313" key="4">
    <source>
        <dbReference type="EMBL" id="KOB76869.1"/>
    </source>
</evidence>
<evidence type="ECO:0000256" key="1">
    <source>
        <dbReference type="SAM" id="MobiDB-lite"/>
    </source>
</evidence>
<dbReference type="SMART" id="SM00875">
    <property type="entry name" value="BACK"/>
    <property type="match status" value="1"/>
</dbReference>
<name>A0A0L7LND6_OPEBR</name>
<dbReference type="InterPro" id="IPR011705">
    <property type="entry name" value="BACK"/>
</dbReference>
<feature type="domain" description="BTB" evidence="2">
    <location>
        <begin position="43"/>
        <end position="198"/>
    </location>
</feature>
<feature type="compositionally biased region" description="Basic and acidic residues" evidence="1">
    <location>
        <begin position="120"/>
        <end position="130"/>
    </location>
</feature>
<dbReference type="Gene3D" id="3.30.710.10">
    <property type="entry name" value="Potassium Channel Kv1.1, Chain A"/>
    <property type="match status" value="1"/>
</dbReference>
<evidence type="ECO:0000259" key="2">
    <source>
        <dbReference type="SMART" id="SM00225"/>
    </source>
</evidence>
<proteinExistence type="predicted"/>
<dbReference type="InterPro" id="IPR011333">
    <property type="entry name" value="SKP1/BTB/POZ_sf"/>
</dbReference>
<dbReference type="Proteomes" id="UP000037510">
    <property type="component" value="Unassembled WGS sequence"/>
</dbReference>
<dbReference type="SMART" id="SM00225">
    <property type="entry name" value="BTB"/>
    <property type="match status" value="1"/>
</dbReference>
<protein>
    <submittedName>
        <fullName evidence="4">Rap gtpase-activating protein</fullName>
    </submittedName>
</protein>
<evidence type="ECO:0000313" key="5">
    <source>
        <dbReference type="Proteomes" id="UP000037510"/>
    </source>
</evidence>
<comment type="caution">
    <text evidence="4">The sequence shown here is derived from an EMBL/GenBank/DDBJ whole genome shotgun (WGS) entry which is preliminary data.</text>
</comment>
<dbReference type="Pfam" id="PF00651">
    <property type="entry name" value="BTB"/>
    <property type="match status" value="1"/>
</dbReference>
<gene>
    <name evidence="4" type="ORF">OBRU01_05004</name>
</gene>
<sequence>MRPSSPLLDSVRDQFEDYDQLAKDFTRVFLNNELNIASNAQLFDVVFLVGQSKQKTKFIGVRAILGVRSRPKSVPSSPMVKRAFSRLGTITAGWGRSIRKQHSQLNADDKKKWASSQDCSNKESKDKEKEKNAALAVPRLSFSIIEFDPETFRILLDYLHTGSCPLTCASIPGLICAAEHYDLPELLQACFHHAKQFLRIEVSCTMLIGLETYYWRYTSASELVNMILAFIEQRANALFQTPEFLNLSESMVQMIMCRNLEISEVKKFEAMLLWARNKIKSNKSAANKTDARNEFRCTMERLARDLKLHRITPQELIKVVLPTKTIKNERILETLNYQVQSGMYRMHEDYIEVCQQRLLQKQDSRFSEFESFDYGI</sequence>